<evidence type="ECO:0000256" key="1">
    <source>
        <dbReference type="ARBA" id="ARBA00007689"/>
    </source>
</evidence>
<proteinExistence type="inferred from homology"/>
<evidence type="ECO:0000313" key="5">
    <source>
        <dbReference type="Proteomes" id="UP000035932"/>
    </source>
</evidence>
<name>A0A0J6XNT6_9ACTN</name>
<accession>A0A0J6XNT6</accession>
<protein>
    <recommendedName>
        <fullName evidence="3">YCII-related domain-containing protein</fullName>
    </recommendedName>
</protein>
<dbReference type="PANTHER" id="PTHR35174">
    <property type="entry name" value="BLL7171 PROTEIN-RELATED"/>
    <property type="match status" value="1"/>
</dbReference>
<dbReference type="Gene3D" id="3.30.70.1060">
    <property type="entry name" value="Dimeric alpha+beta barrel"/>
    <property type="match status" value="1"/>
</dbReference>
<dbReference type="RefSeq" id="WP_048477229.1">
    <property type="nucleotide sequence ID" value="NZ_JBIRUD010000003.1"/>
</dbReference>
<evidence type="ECO:0000313" key="4">
    <source>
        <dbReference type="EMBL" id="KMO96874.1"/>
    </source>
</evidence>
<dbReference type="SUPFAM" id="SSF54909">
    <property type="entry name" value="Dimeric alpha+beta barrel"/>
    <property type="match status" value="1"/>
</dbReference>
<comment type="caution">
    <text evidence="4">The sequence shown here is derived from an EMBL/GenBank/DDBJ whole genome shotgun (WGS) entry which is preliminary data.</text>
</comment>
<feature type="region of interest" description="Disordered" evidence="2">
    <location>
        <begin position="48"/>
        <end position="77"/>
    </location>
</feature>
<sequence length="130" mass="13577">MKYMIQMNVPADQWDAVMSSYSEEDMQAMFAHMSALNAELTAAGEWVDGQGLGGPSRVKTVRAGSDGRPQVSDGPAQPGHILAGYWLVDVASEDRALEIAARASACPGPGGKPGSDPVEVHAIPEGPAQT</sequence>
<dbReference type="PANTHER" id="PTHR35174:SF3">
    <property type="entry name" value="BLL7171 PROTEIN"/>
    <property type="match status" value="1"/>
</dbReference>
<organism evidence="4 5">
    <name type="scientific">Streptomyces roseus</name>
    <dbReference type="NCBI Taxonomy" id="66430"/>
    <lineage>
        <taxon>Bacteria</taxon>
        <taxon>Bacillati</taxon>
        <taxon>Actinomycetota</taxon>
        <taxon>Actinomycetes</taxon>
        <taxon>Kitasatosporales</taxon>
        <taxon>Streptomycetaceae</taxon>
        <taxon>Streptomyces</taxon>
    </lineage>
</organism>
<dbReference type="AlphaFoldDB" id="A0A0J6XNT6"/>
<feature type="domain" description="YCII-related" evidence="3">
    <location>
        <begin position="17"/>
        <end position="103"/>
    </location>
</feature>
<keyword evidence="5" id="KW-1185">Reference proteome</keyword>
<gene>
    <name evidence="4" type="ORF">ACS04_15760</name>
</gene>
<dbReference type="EMBL" id="LFML01000060">
    <property type="protein sequence ID" value="KMO96874.1"/>
    <property type="molecule type" value="Genomic_DNA"/>
</dbReference>
<evidence type="ECO:0000259" key="3">
    <source>
        <dbReference type="Pfam" id="PF03795"/>
    </source>
</evidence>
<feature type="region of interest" description="Disordered" evidence="2">
    <location>
        <begin position="104"/>
        <end position="130"/>
    </location>
</feature>
<comment type="similarity">
    <text evidence="1">Belongs to the YciI family.</text>
</comment>
<reference evidence="4 5" key="1">
    <citation type="submission" date="2015-06" db="EMBL/GenBank/DDBJ databases">
        <title>Recapitulation of the evolution of biosynthetic gene clusters reveals hidden chemical diversity on bacterial genomes.</title>
        <authorList>
            <person name="Cruz-Morales P."/>
            <person name="Martinez-Guerrero C."/>
            <person name="Morales-Escalante M.A."/>
            <person name="Yanez-Guerra L.A."/>
            <person name="Kopp J.F."/>
            <person name="Feldmann J."/>
            <person name="Ramos-Aboites H.E."/>
            <person name="Barona-Gomez F."/>
        </authorList>
    </citation>
    <scope>NUCLEOTIDE SEQUENCE [LARGE SCALE GENOMIC DNA]</scope>
    <source>
        <strain evidence="4 5">ATCC 31245</strain>
    </source>
</reference>
<evidence type="ECO:0000256" key="2">
    <source>
        <dbReference type="SAM" id="MobiDB-lite"/>
    </source>
</evidence>
<dbReference type="Pfam" id="PF03795">
    <property type="entry name" value="YCII"/>
    <property type="match status" value="1"/>
</dbReference>
<dbReference type="STRING" id="66430.ACS04_15760"/>
<dbReference type="InterPro" id="IPR011008">
    <property type="entry name" value="Dimeric_a/b-barrel"/>
</dbReference>
<dbReference type="Proteomes" id="UP000035932">
    <property type="component" value="Unassembled WGS sequence"/>
</dbReference>
<dbReference type="InterPro" id="IPR005545">
    <property type="entry name" value="YCII"/>
</dbReference>
<dbReference type="PATRIC" id="fig|66430.4.peg.5835"/>